<proteinExistence type="predicted"/>
<dbReference type="Gene3D" id="1.10.238.10">
    <property type="entry name" value="EF-hand"/>
    <property type="match status" value="3"/>
</dbReference>
<dbReference type="InterPro" id="IPR002048">
    <property type="entry name" value="EF_hand_dom"/>
</dbReference>
<evidence type="ECO:0000313" key="4">
    <source>
        <dbReference type="EMBL" id="RNA44698.1"/>
    </source>
</evidence>
<feature type="domain" description="EF-hand" evidence="3">
    <location>
        <begin position="16"/>
        <end position="51"/>
    </location>
</feature>
<keyword evidence="2" id="KW-0106">Calcium</keyword>
<dbReference type="GO" id="GO:0005509">
    <property type="term" value="F:calcium ion binding"/>
    <property type="evidence" value="ECO:0007669"/>
    <property type="project" value="InterPro"/>
</dbReference>
<dbReference type="GO" id="GO:0016460">
    <property type="term" value="C:myosin II complex"/>
    <property type="evidence" value="ECO:0007669"/>
    <property type="project" value="TreeGrafter"/>
</dbReference>
<reference evidence="4 5" key="1">
    <citation type="journal article" date="2018" name="Sci. Rep.">
        <title>Genomic signatures of local adaptation to the degree of environmental predictability in rotifers.</title>
        <authorList>
            <person name="Franch-Gras L."/>
            <person name="Hahn C."/>
            <person name="Garcia-Roger E.M."/>
            <person name="Carmona M.J."/>
            <person name="Serra M."/>
            <person name="Gomez A."/>
        </authorList>
    </citation>
    <scope>NUCLEOTIDE SEQUENCE [LARGE SCALE GENOMIC DNA]</scope>
    <source>
        <strain evidence="4">HYR1</strain>
    </source>
</reference>
<feature type="domain" description="EF-hand" evidence="3">
    <location>
        <begin position="86"/>
        <end position="121"/>
    </location>
</feature>
<dbReference type="CDD" id="cd00051">
    <property type="entry name" value="EFh"/>
    <property type="match status" value="2"/>
</dbReference>
<dbReference type="AlphaFoldDB" id="A0A3M7T9V7"/>
<dbReference type="InterPro" id="IPR050230">
    <property type="entry name" value="CALM/Myosin/TropC-like"/>
</dbReference>
<evidence type="ECO:0000313" key="5">
    <source>
        <dbReference type="Proteomes" id="UP000276133"/>
    </source>
</evidence>
<protein>
    <submittedName>
        <fullName evidence="4">Neo-calmodulin-like isoform X2</fullName>
    </submittedName>
</protein>
<keyword evidence="5" id="KW-1185">Reference proteome</keyword>
<feature type="domain" description="EF-hand" evidence="3">
    <location>
        <begin position="122"/>
        <end position="157"/>
    </location>
</feature>
<dbReference type="EMBL" id="REGN01000063">
    <property type="protein sequence ID" value="RNA44698.1"/>
    <property type="molecule type" value="Genomic_DNA"/>
</dbReference>
<dbReference type="PANTHER" id="PTHR23048">
    <property type="entry name" value="MYOSIN LIGHT CHAIN 1, 3"/>
    <property type="match status" value="1"/>
</dbReference>
<gene>
    <name evidence="4" type="ORF">BpHYR1_032228</name>
</gene>
<dbReference type="OrthoDB" id="26525at2759"/>
<dbReference type="PROSITE" id="PS00018">
    <property type="entry name" value="EF_HAND_1"/>
    <property type="match status" value="1"/>
</dbReference>
<name>A0A3M7T9V7_BRAPC</name>
<organism evidence="4 5">
    <name type="scientific">Brachionus plicatilis</name>
    <name type="common">Marine rotifer</name>
    <name type="synonym">Brachionus muelleri</name>
    <dbReference type="NCBI Taxonomy" id="10195"/>
    <lineage>
        <taxon>Eukaryota</taxon>
        <taxon>Metazoa</taxon>
        <taxon>Spiralia</taxon>
        <taxon>Gnathifera</taxon>
        <taxon>Rotifera</taxon>
        <taxon>Eurotatoria</taxon>
        <taxon>Monogononta</taxon>
        <taxon>Pseudotrocha</taxon>
        <taxon>Ploima</taxon>
        <taxon>Brachionidae</taxon>
        <taxon>Brachionus</taxon>
    </lineage>
</organism>
<dbReference type="InterPro" id="IPR011992">
    <property type="entry name" value="EF-hand-dom_pair"/>
</dbReference>
<dbReference type="Pfam" id="PF13499">
    <property type="entry name" value="EF-hand_7"/>
    <property type="match status" value="2"/>
</dbReference>
<dbReference type="PROSITE" id="PS50222">
    <property type="entry name" value="EF_HAND_2"/>
    <property type="match status" value="3"/>
</dbReference>
<evidence type="ECO:0000256" key="2">
    <source>
        <dbReference type="ARBA" id="ARBA00022837"/>
    </source>
</evidence>
<sequence length="161" mass="18506">MSKSPNVFDVTKFSEIQISELKQAFRLFDKEGNGVVTTQEIGSVLRNLGLYPTEQELQQMLKDIDIDEFVQLMYNMGNISEISEEQEDKELREAFKVFDRKGNGFITSSDLRSVLQCLGEQLTEDEIEDMIEEVDIDGDGRIDYEEFVASLKAEKKMNKDN</sequence>
<dbReference type="Proteomes" id="UP000276133">
    <property type="component" value="Unassembled WGS sequence"/>
</dbReference>
<dbReference type="SUPFAM" id="SSF47473">
    <property type="entry name" value="EF-hand"/>
    <property type="match status" value="1"/>
</dbReference>
<keyword evidence="1" id="KW-0677">Repeat</keyword>
<dbReference type="InterPro" id="IPR018247">
    <property type="entry name" value="EF_Hand_1_Ca_BS"/>
</dbReference>
<comment type="caution">
    <text evidence="4">The sequence shown here is derived from an EMBL/GenBank/DDBJ whole genome shotgun (WGS) entry which is preliminary data.</text>
</comment>
<dbReference type="FunFam" id="1.10.238.10:FF:000001">
    <property type="entry name" value="Calmodulin 1"/>
    <property type="match status" value="1"/>
</dbReference>
<evidence type="ECO:0000259" key="3">
    <source>
        <dbReference type="PROSITE" id="PS50222"/>
    </source>
</evidence>
<dbReference type="PANTHER" id="PTHR23048:SF0">
    <property type="entry name" value="CALMODULIN LIKE 3"/>
    <property type="match status" value="1"/>
</dbReference>
<dbReference type="STRING" id="10195.A0A3M7T9V7"/>
<dbReference type="SMART" id="SM00054">
    <property type="entry name" value="EFh"/>
    <property type="match status" value="3"/>
</dbReference>
<accession>A0A3M7T9V7</accession>
<evidence type="ECO:0000256" key="1">
    <source>
        <dbReference type="ARBA" id="ARBA00022737"/>
    </source>
</evidence>